<evidence type="ECO:0000313" key="3">
    <source>
        <dbReference type="Proteomes" id="UP000315295"/>
    </source>
</evidence>
<keyword evidence="1" id="KW-0812">Transmembrane</keyword>
<dbReference type="EMBL" id="VIEB01000218">
    <property type="protein sequence ID" value="TQE00294.1"/>
    <property type="molecule type" value="Genomic_DNA"/>
</dbReference>
<comment type="caution">
    <text evidence="2">The sequence shown here is derived from an EMBL/GenBank/DDBJ whole genome shotgun (WGS) entry which is preliminary data.</text>
</comment>
<proteinExistence type="predicted"/>
<evidence type="ECO:0000256" key="1">
    <source>
        <dbReference type="SAM" id="Phobius"/>
    </source>
</evidence>
<keyword evidence="3" id="KW-1185">Reference proteome</keyword>
<organism evidence="2 3">
    <name type="scientific">Malus baccata</name>
    <name type="common">Siberian crab apple</name>
    <name type="synonym">Pyrus baccata</name>
    <dbReference type="NCBI Taxonomy" id="106549"/>
    <lineage>
        <taxon>Eukaryota</taxon>
        <taxon>Viridiplantae</taxon>
        <taxon>Streptophyta</taxon>
        <taxon>Embryophyta</taxon>
        <taxon>Tracheophyta</taxon>
        <taxon>Spermatophyta</taxon>
        <taxon>Magnoliopsida</taxon>
        <taxon>eudicotyledons</taxon>
        <taxon>Gunneridae</taxon>
        <taxon>Pentapetalae</taxon>
        <taxon>rosids</taxon>
        <taxon>fabids</taxon>
        <taxon>Rosales</taxon>
        <taxon>Rosaceae</taxon>
        <taxon>Amygdaloideae</taxon>
        <taxon>Maleae</taxon>
        <taxon>Malus</taxon>
    </lineage>
</organism>
<sequence length="90" mass="10043">MDRGRGSGFVPLGCLRPLLATYSGFPMMETTKSFTPQSMMQTEDYGVEYQDEETRNEFWLLIIAALLLGIVSAFSSTSTILYVHLKVIGI</sequence>
<accession>A0A540MNB6</accession>
<evidence type="ECO:0000313" key="2">
    <source>
        <dbReference type="EMBL" id="TQE00294.1"/>
    </source>
</evidence>
<gene>
    <name evidence="2" type="ORF">C1H46_014126</name>
</gene>
<keyword evidence="1" id="KW-1133">Transmembrane helix</keyword>
<reference evidence="2 3" key="1">
    <citation type="journal article" date="2019" name="G3 (Bethesda)">
        <title>Sequencing of a Wild Apple (Malus baccata) Genome Unravels the Differences Between Cultivated and Wild Apple Species Regarding Disease Resistance and Cold Tolerance.</title>
        <authorList>
            <person name="Chen X."/>
        </authorList>
    </citation>
    <scope>NUCLEOTIDE SEQUENCE [LARGE SCALE GENOMIC DNA]</scope>
    <source>
        <strain evidence="3">cv. Shandingzi</strain>
        <tissue evidence="2">Leaves</tissue>
    </source>
</reference>
<dbReference type="Proteomes" id="UP000315295">
    <property type="component" value="Unassembled WGS sequence"/>
</dbReference>
<feature type="transmembrane region" description="Helical" evidence="1">
    <location>
        <begin position="58"/>
        <end position="83"/>
    </location>
</feature>
<dbReference type="AlphaFoldDB" id="A0A540MNB6"/>
<name>A0A540MNB6_MALBA</name>
<keyword evidence="1" id="KW-0472">Membrane</keyword>
<protein>
    <submittedName>
        <fullName evidence="2">Uncharacterized protein</fullName>
    </submittedName>
</protein>